<dbReference type="InterPro" id="IPR036390">
    <property type="entry name" value="WH_DNA-bd_sf"/>
</dbReference>
<dbReference type="SUPFAM" id="SSF46785">
    <property type="entry name" value="Winged helix' DNA-binding domain"/>
    <property type="match status" value="1"/>
</dbReference>
<feature type="domain" description="HTH marR-type" evidence="4">
    <location>
        <begin position="6"/>
        <end position="148"/>
    </location>
</feature>
<organism evidence="5 6">
    <name type="scientific">Caproiciproducens galactitolivorans</name>
    <dbReference type="NCBI Taxonomy" id="642589"/>
    <lineage>
        <taxon>Bacteria</taxon>
        <taxon>Bacillati</taxon>
        <taxon>Bacillota</taxon>
        <taxon>Clostridia</taxon>
        <taxon>Eubacteriales</taxon>
        <taxon>Acutalibacteraceae</taxon>
        <taxon>Caproiciproducens</taxon>
    </lineage>
</organism>
<dbReference type="InterPro" id="IPR000835">
    <property type="entry name" value="HTH_MarR-typ"/>
</dbReference>
<protein>
    <submittedName>
        <fullName evidence="5">MarR family transcriptional regulator</fullName>
    </submittedName>
</protein>
<gene>
    <name evidence="5" type="ORF">OUY18_07750</name>
</gene>
<keyword evidence="2" id="KW-0238">DNA-binding</keyword>
<evidence type="ECO:0000256" key="2">
    <source>
        <dbReference type="ARBA" id="ARBA00023125"/>
    </source>
</evidence>
<dbReference type="PANTHER" id="PTHR42756">
    <property type="entry name" value="TRANSCRIPTIONAL REGULATOR, MARR"/>
    <property type="match status" value="1"/>
</dbReference>
<evidence type="ECO:0000313" key="5">
    <source>
        <dbReference type="EMBL" id="MCY1714144.1"/>
    </source>
</evidence>
<dbReference type="PRINTS" id="PR00598">
    <property type="entry name" value="HTHMARR"/>
</dbReference>
<dbReference type="SMART" id="SM00347">
    <property type="entry name" value="HTH_MARR"/>
    <property type="match status" value="1"/>
</dbReference>
<evidence type="ECO:0000313" key="6">
    <source>
        <dbReference type="Proteomes" id="UP001082703"/>
    </source>
</evidence>
<dbReference type="InterPro" id="IPR036388">
    <property type="entry name" value="WH-like_DNA-bd_sf"/>
</dbReference>
<evidence type="ECO:0000256" key="3">
    <source>
        <dbReference type="ARBA" id="ARBA00023163"/>
    </source>
</evidence>
<name>A0ABT4BTC3_9FIRM</name>
<dbReference type="InterPro" id="IPR023187">
    <property type="entry name" value="Tscrpt_reg_MarR-type_CS"/>
</dbReference>
<accession>A0ABT4BTC3</accession>
<dbReference type="Gene3D" id="1.10.10.10">
    <property type="entry name" value="Winged helix-like DNA-binding domain superfamily/Winged helix DNA-binding domain"/>
    <property type="match status" value="1"/>
</dbReference>
<dbReference type="EMBL" id="JAPOHA010000006">
    <property type="protein sequence ID" value="MCY1714144.1"/>
    <property type="molecule type" value="Genomic_DNA"/>
</dbReference>
<dbReference type="PROSITE" id="PS01117">
    <property type="entry name" value="HTH_MARR_1"/>
    <property type="match status" value="1"/>
</dbReference>
<dbReference type="RefSeq" id="WP_268058191.1">
    <property type="nucleotide sequence ID" value="NZ_JAPOHA010000006.1"/>
</dbReference>
<evidence type="ECO:0000259" key="4">
    <source>
        <dbReference type="PROSITE" id="PS50995"/>
    </source>
</evidence>
<dbReference type="PROSITE" id="PS50995">
    <property type="entry name" value="HTH_MARR_2"/>
    <property type="match status" value="1"/>
</dbReference>
<keyword evidence="3" id="KW-0804">Transcription</keyword>
<dbReference type="Proteomes" id="UP001082703">
    <property type="component" value="Unassembled WGS sequence"/>
</dbReference>
<proteinExistence type="predicted"/>
<comment type="caution">
    <text evidence="5">The sequence shown here is derived from an EMBL/GenBank/DDBJ whole genome shotgun (WGS) entry which is preliminary data.</text>
</comment>
<evidence type="ECO:0000256" key="1">
    <source>
        <dbReference type="ARBA" id="ARBA00023015"/>
    </source>
</evidence>
<keyword evidence="1" id="KW-0805">Transcription regulation</keyword>
<sequence>MDSIDFDELIANLLCIVPRINKTFLRPLEQKALSNLSPTQAQAVRILESHDLLSMTHLSNEMDISKQQLTKVVNTLVEKGYVERVQDKTNRRLVLIRLTMYGRSQIKKSTQQVVDTLRPRFDQFSDEEKAALIQSTNTMKRIMEKMKPVKD</sequence>
<dbReference type="Pfam" id="PF12802">
    <property type="entry name" value="MarR_2"/>
    <property type="match status" value="1"/>
</dbReference>
<dbReference type="PANTHER" id="PTHR42756:SF1">
    <property type="entry name" value="TRANSCRIPTIONAL REPRESSOR OF EMRAB OPERON"/>
    <property type="match status" value="1"/>
</dbReference>
<keyword evidence="6" id="KW-1185">Reference proteome</keyword>
<reference evidence="5 6" key="1">
    <citation type="submission" date="2022-11" db="EMBL/GenBank/DDBJ databases">
        <authorList>
            <person name="Caiyu Z."/>
        </authorList>
    </citation>
    <scope>NUCLEOTIDE SEQUENCE [LARGE SCALE GENOMIC DNA]</scope>
    <source>
        <strain evidence="5 6">YR-4</strain>
    </source>
</reference>